<dbReference type="AlphaFoldDB" id="A0A9N7ZA96"/>
<organism evidence="1 2">
    <name type="scientific">Pleuronectes platessa</name>
    <name type="common">European plaice</name>
    <dbReference type="NCBI Taxonomy" id="8262"/>
    <lineage>
        <taxon>Eukaryota</taxon>
        <taxon>Metazoa</taxon>
        <taxon>Chordata</taxon>
        <taxon>Craniata</taxon>
        <taxon>Vertebrata</taxon>
        <taxon>Euteleostomi</taxon>
        <taxon>Actinopterygii</taxon>
        <taxon>Neopterygii</taxon>
        <taxon>Teleostei</taxon>
        <taxon>Neoteleostei</taxon>
        <taxon>Acanthomorphata</taxon>
        <taxon>Carangaria</taxon>
        <taxon>Pleuronectiformes</taxon>
        <taxon>Pleuronectoidei</taxon>
        <taxon>Pleuronectidae</taxon>
        <taxon>Pleuronectes</taxon>
    </lineage>
</organism>
<name>A0A9N7ZA96_PLEPL</name>
<gene>
    <name evidence="1" type="ORF">PLEPLA_LOCUS44680</name>
</gene>
<evidence type="ECO:0000313" key="2">
    <source>
        <dbReference type="Proteomes" id="UP001153269"/>
    </source>
</evidence>
<comment type="caution">
    <text evidence="1">The sequence shown here is derived from an EMBL/GenBank/DDBJ whole genome shotgun (WGS) entry which is preliminary data.</text>
</comment>
<accession>A0A9N7ZA96</accession>
<sequence>MYGPPYTMFELGVLQEGPVKASLTATEGVMAPQVHYILLLQFAPTTQILTCLPLVSVSLHILLQSSILAQSLKTLPFSLQLKIYM</sequence>
<proteinExistence type="predicted"/>
<evidence type="ECO:0000313" key="1">
    <source>
        <dbReference type="EMBL" id="CAB1456885.1"/>
    </source>
</evidence>
<dbReference type="EMBL" id="CADEAL010004316">
    <property type="protein sequence ID" value="CAB1456885.1"/>
    <property type="molecule type" value="Genomic_DNA"/>
</dbReference>
<keyword evidence="2" id="KW-1185">Reference proteome</keyword>
<protein>
    <submittedName>
        <fullName evidence="1">Uncharacterized protein</fullName>
    </submittedName>
</protein>
<reference evidence="1" key="1">
    <citation type="submission" date="2020-03" db="EMBL/GenBank/DDBJ databases">
        <authorList>
            <person name="Weist P."/>
        </authorList>
    </citation>
    <scope>NUCLEOTIDE SEQUENCE</scope>
</reference>
<dbReference type="Proteomes" id="UP001153269">
    <property type="component" value="Unassembled WGS sequence"/>
</dbReference>